<dbReference type="PROSITE" id="PS00862">
    <property type="entry name" value="OX2_COVAL_FAD"/>
    <property type="match status" value="1"/>
</dbReference>
<feature type="domain" description="FAD-binding PCMH-type" evidence="6">
    <location>
        <begin position="32"/>
        <end position="203"/>
    </location>
</feature>
<keyword evidence="4" id="KW-0274">FAD</keyword>
<dbReference type="Pfam" id="PF01565">
    <property type="entry name" value="FAD_binding_4"/>
    <property type="match status" value="1"/>
</dbReference>
<dbReference type="Proteomes" id="UP000056905">
    <property type="component" value="Chromosome"/>
</dbReference>
<dbReference type="GO" id="GO:0071949">
    <property type="term" value="F:FAD binding"/>
    <property type="evidence" value="ECO:0007669"/>
    <property type="project" value="InterPro"/>
</dbReference>
<proteinExistence type="inferred from homology"/>
<comment type="cofactor">
    <cofactor evidence="1">
        <name>FAD</name>
        <dbReference type="ChEBI" id="CHEBI:57692"/>
    </cofactor>
</comment>
<evidence type="ECO:0000256" key="1">
    <source>
        <dbReference type="ARBA" id="ARBA00001974"/>
    </source>
</evidence>
<keyword evidence="3" id="KW-0285">Flavoprotein</keyword>
<dbReference type="PANTHER" id="PTHR42973:SF39">
    <property type="entry name" value="FAD-BINDING PCMH-TYPE DOMAIN-CONTAINING PROTEIN"/>
    <property type="match status" value="1"/>
</dbReference>
<dbReference type="RefSeq" id="WP_062146156.1">
    <property type="nucleotide sequence ID" value="NZ_CP013002.1"/>
</dbReference>
<dbReference type="InterPro" id="IPR006093">
    <property type="entry name" value="Oxy_OxRdtase_FAD_BS"/>
</dbReference>
<dbReference type="InterPro" id="IPR036318">
    <property type="entry name" value="FAD-bd_PCMH-like_sf"/>
</dbReference>
<dbReference type="PROSITE" id="PS51387">
    <property type="entry name" value="FAD_PCMH"/>
    <property type="match status" value="1"/>
</dbReference>
<dbReference type="Gene3D" id="3.40.462.20">
    <property type="match status" value="1"/>
</dbReference>
<dbReference type="GO" id="GO:0016491">
    <property type="term" value="F:oxidoreductase activity"/>
    <property type="evidence" value="ECO:0007669"/>
    <property type="project" value="UniProtKB-KW"/>
</dbReference>
<evidence type="ECO:0000256" key="2">
    <source>
        <dbReference type="ARBA" id="ARBA00005466"/>
    </source>
</evidence>
<protein>
    <recommendedName>
        <fullName evidence="6">FAD-binding PCMH-type domain-containing protein</fullName>
    </recommendedName>
</protein>
<evidence type="ECO:0000256" key="5">
    <source>
        <dbReference type="ARBA" id="ARBA00023002"/>
    </source>
</evidence>
<reference evidence="7 8" key="1">
    <citation type="submission" date="2015-10" db="EMBL/GenBank/DDBJ databases">
        <title>Conservation of the essential genome among Caulobacter and Brevundimonas species.</title>
        <authorList>
            <person name="Scott D."/>
            <person name="Ely B."/>
        </authorList>
    </citation>
    <scope>NUCLEOTIDE SEQUENCE [LARGE SCALE GENOMIC DNA]</scope>
    <source>
        <strain evidence="7 8">CB4</strain>
    </source>
</reference>
<name>A0A0P0NZM0_9CAUL</name>
<evidence type="ECO:0000259" key="6">
    <source>
        <dbReference type="PROSITE" id="PS51387"/>
    </source>
</evidence>
<dbReference type="InterPro" id="IPR050416">
    <property type="entry name" value="FAD-linked_Oxidoreductase"/>
</dbReference>
<keyword evidence="5" id="KW-0560">Oxidoreductase</keyword>
<dbReference type="PANTHER" id="PTHR42973">
    <property type="entry name" value="BINDING OXIDOREDUCTASE, PUTATIVE (AFU_ORTHOLOGUE AFUA_1G17690)-RELATED"/>
    <property type="match status" value="1"/>
</dbReference>
<dbReference type="InterPro" id="IPR016167">
    <property type="entry name" value="FAD-bd_PCMH_sub1"/>
</dbReference>
<organism evidence="7 8">
    <name type="scientific">Caulobacter henricii</name>
    <dbReference type="NCBI Taxonomy" id="69395"/>
    <lineage>
        <taxon>Bacteria</taxon>
        <taxon>Pseudomonadati</taxon>
        <taxon>Pseudomonadota</taxon>
        <taxon>Alphaproteobacteria</taxon>
        <taxon>Caulobacterales</taxon>
        <taxon>Caulobacteraceae</taxon>
        <taxon>Caulobacter</taxon>
    </lineage>
</organism>
<evidence type="ECO:0000313" key="8">
    <source>
        <dbReference type="Proteomes" id="UP000056905"/>
    </source>
</evidence>
<accession>A0A0P0NZM0</accession>
<evidence type="ECO:0000256" key="3">
    <source>
        <dbReference type="ARBA" id="ARBA00022630"/>
    </source>
</evidence>
<dbReference type="InterPro" id="IPR016166">
    <property type="entry name" value="FAD-bd_PCMH"/>
</dbReference>
<gene>
    <name evidence="7" type="ORF">AQ619_07970</name>
</gene>
<dbReference type="InterPro" id="IPR016169">
    <property type="entry name" value="FAD-bd_PCMH_sub2"/>
</dbReference>
<evidence type="ECO:0000313" key="7">
    <source>
        <dbReference type="EMBL" id="ALL13294.1"/>
    </source>
</evidence>
<dbReference type="Gene3D" id="3.30.43.10">
    <property type="entry name" value="Uridine Diphospho-n-acetylenolpyruvylglucosamine Reductase, domain 2"/>
    <property type="match status" value="1"/>
</dbReference>
<dbReference type="InterPro" id="IPR006094">
    <property type="entry name" value="Oxid_FAD_bind_N"/>
</dbReference>
<dbReference type="STRING" id="69395.AQ619_07970"/>
<sequence>MTPTKTAGRVLSQGAPDFDAALRDSSFNAQDPGHRPKLIVQAREVADVVAAVKRARDEGLRISICSGGHSWAQNHFREGALLLDLSRLNLIVLDEANGTAKIGPGCLAGDLDKALARRNLFFPTAHAYTVGMGGFLLQGGFGWNSRALGLACQSVIGVDVVLADGSIVHATERENPELLWAARGAGPGFFGVVVQFHLRLHERPKFIGLKLQVFRIRHLEEVMAWADAVGPEVPASVEFQMVMNRRAMGIFAHGLEVYGPVLTNSRREARDAVRFIDQGPFRKKASLTLPLLPVSLGFMMNSGEKTLFLPNTRWTTDSMWMDTPISPMLPAMRDIADSQPPAPSHALWLNWNPPASRPDMAFSLEARTYIALYGGLRGKTQRPADETWATDHMQALQPHSRGIQLADENLGRRPAPFMAPANLTRLEALRARFDPDGRFNSYMGRPA</sequence>
<evidence type="ECO:0000256" key="4">
    <source>
        <dbReference type="ARBA" id="ARBA00022827"/>
    </source>
</evidence>
<dbReference type="Gene3D" id="3.30.465.10">
    <property type="match status" value="1"/>
</dbReference>
<dbReference type="KEGG" id="chq:AQ619_07970"/>
<comment type="similarity">
    <text evidence="2">Belongs to the oxygen-dependent FAD-linked oxidoreductase family.</text>
</comment>
<dbReference type="SUPFAM" id="SSF56176">
    <property type="entry name" value="FAD-binding/transporter-associated domain-like"/>
    <property type="match status" value="1"/>
</dbReference>
<dbReference type="AlphaFoldDB" id="A0A0P0NZM0"/>
<keyword evidence="8" id="KW-1185">Reference proteome</keyword>
<dbReference type="EMBL" id="CP013002">
    <property type="protein sequence ID" value="ALL13294.1"/>
    <property type="molecule type" value="Genomic_DNA"/>
</dbReference>